<evidence type="ECO:0000259" key="11">
    <source>
        <dbReference type="Pfam" id="PF02782"/>
    </source>
</evidence>
<evidence type="ECO:0000256" key="9">
    <source>
        <dbReference type="NCBIfam" id="TIGR02627"/>
    </source>
</evidence>
<comment type="pathway">
    <text evidence="8">Carbohydrate degradation; L-rhamnose degradation; glycerone phosphate from L-rhamnose: step 2/3.</text>
</comment>
<sequence>MKVLILGNQYIAVDIGASSGRLMLSGISDGKMTLKEVHRFKNGFRKIDGHDRWNIDLLIEEICCGLAKVRKMGIEEVTLGIDTWAVDYVLVGSDGRKLCDPVAYRDGRTRDAVEELTTKIPKKEIYKKTGIQFQNFNTLYQLYREDRELLKKTRMIMMIPDYIGYVLTGNAVTEVTNASTTQMMNLRHGLFDEGLLHEAGVKAEMFPPLVEAGTKLGGIKEDLRLEYDLPKTNVVTVATHDTASAVAGTPGRGHDWAFLSSGTWSLLGAELNVPETGSQAFNENYTNEWGAYGTYRFLKNIMGMWIVQCIHREYQGRYTFSELADMAGKVSPFRQFIDVNDERFMNPENMIDEIRNYCRETGQEVPETPGEIVMAVYSNLAMFYADQLHKLERILEEKIEVLNIVGGGSNVALLDQLTADLSGVRVVAGPGEATAIGNIIVSMISEGDLKNIEEGRQLIEDSFELKEYVPSPGKYREIMEKYQKATGGNDND</sequence>
<evidence type="ECO:0000259" key="10">
    <source>
        <dbReference type="Pfam" id="PF00370"/>
    </source>
</evidence>
<evidence type="ECO:0000313" key="12">
    <source>
        <dbReference type="EMBL" id="MSA69249.1"/>
    </source>
</evidence>
<evidence type="ECO:0000256" key="7">
    <source>
        <dbReference type="ARBA" id="ARBA00023308"/>
    </source>
</evidence>
<dbReference type="GO" id="GO:0006071">
    <property type="term" value="P:glycerol metabolic process"/>
    <property type="evidence" value="ECO:0007669"/>
    <property type="project" value="TreeGrafter"/>
</dbReference>
<dbReference type="EMBL" id="WKOD01000033">
    <property type="protein sequence ID" value="MSA69249.1"/>
    <property type="molecule type" value="Genomic_DNA"/>
</dbReference>
<dbReference type="Gene3D" id="3.30.420.40">
    <property type="match status" value="2"/>
</dbReference>
<dbReference type="InterPro" id="IPR013449">
    <property type="entry name" value="Rhamnulokinase"/>
</dbReference>
<evidence type="ECO:0000256" key="2">
    <source>
        <dbReference type="ARBA" id="ARBA00022679"/>
    </source>
</evidence>
<dbReference type="InterPro" id="IPR043129">
    <property type="entry name" value="ATPase_NBD"/>
</dbReference>
<keyword evidence="7 8" id="KW-0684">Rhamnose metabolism</keyword>
<feature type="binding site" evidence="8">
    <location>
        <begin position="17"/>
        <end position="21"/>
    </location>
    <ligand>
        <name>ATP</name>
        <dbReference type="ChEBI" id="CHEBI:30616"/>
    </ligand>
</feature>
<dbReference type="InterPro" id="IPR018485">
    <property type="entry name" value="FGGY_C"/>
</dbReference>
<feature type="active site" description="Proton acceptor" evidence="8">
    <location>
        <position position="241"/>
    </location>
</feature>
<dbReference type="InterPro" id="IPR018484">
    <property type="entry name" value="FGGY_N"/>
</dbReference>
<comment type="cofactor">
    <cofactor evidence="8">
        <name>Mg(2+)</name>
        <dbReference type="ChEBI" id="CHEBI:18420"/>
    </cofactor>
</comment>
<feature type="binding site" evidence="8">
    <location>
        <position position="407"/>
    </location>
    <ligand>
        <name>ATP</name>
        <dbReference type="ChEBI" id="CHEBI:30616"/>
    </ligand>
</feature>
<evidence type="ECO:0000256" key="1">
    <source>
        <dbReference type="ARBA" id="ARBA00009156"/>
    </source>
</evidence>
<name>A0A6A8GXC9_9LACO</name>
<accession>A0A6A8GXC9</accession>
<keyword evidence="3 8" id="KW-0547">Nucleotide-binding</keyword>
<dbReference type="AlphaFoldDB" id="A0A6A8GXC9"/>
<dbReference type="GO" id="GO:0019301">
    <property type="term" value="P:rhamnose catabolic process"/>
    <property type="evidence" value="ECO:0007669"/>
    <property type="project" value="UniProtKB-UniRule"/>
</dbReference>
<feature type="domain" description="Carbohydrate kinase FGGY N-terminal" evidence="10">
    <location>
        <begin position="10"/>
        <end position="248"/>
    </location>
</feature>
<dbReference type="EC" id="2.7.1.5" evidence="8 9"/>
<feature type="binding site" evidence="8">
    <location>
        <position position="308"/>
    </location>
    <ligand>
        <name>ATP</name>
        <dbReference type="ChEBI" id="CHEBI:30616"/>
    </ligand>
</feature>
<comment type="catalytic activity">
    <reaction evidence="8">
        <text>L-rhamnulose + ATP = L-rhamnulose 1-phosphate + ADP + H(+)</text>
        <dbReference type="Rhea" id="RHEA:20117"/>
        <dbReference type="ChEBI" id="CHEBI:15378"/>
        <dbReference type="ChEBI" id="CHEBI:17897"/>
        <dbReference type="ChEBI" id="CHEBI:30616"/>
        <dbReference type="ChEBI" id="CHEBI:58313"/>
        <dbReference type="ChEBI" id="CHEBI:456216"/>
        <dbReference type="EC" id="2.7.1.5"/>
    </reaction>
</comment>
<gene>
    <name evidence="8 12" type="primary">rhaB</name>
    <name evidence="12" type="ORF">GKC89_09185</name>
</gene>
<reference evidence="12" key="1">
    <citation type="journal article" date="2019" name="Nat. Med.">
        <title>A library of human gut bacterial isolates paired with longitudinal multiomics data enables mechanistic microbiome research.</title>
        <authorList>
            <person name="Poyet M."/>
            <person name="Groussin M."/>
            <person name="Gibbons S.M."/>
            <person name="Avila-Pacheco J."/>
            <person name="Jiang X."/>
            <person name="Kearney S.M."/>
            <person name="Perrotta A.R."/>
            <person name="Berdy B."/>
            <person name="Zhao S."/>
            <person name="Lieberman T.D."/>
            <person name="Swanson P.K."/>
            <person name="Smith M."/>
            <person name="Roesemann S."/>
            <person name="Alexander J.E."/>
            <person name="Rich S.A."/>
            <person name="Livny J."/>
            <person name="Vlamakis H."/>
            <person name="Clish C."/>
            <person name="Bullock K."/>
            <person name="Deik A."/>
            <person name="Scott J."/>
            <person name="Pierce K.A."/>
            <person name="Xavier R.J."/>
            <person name="Alm E.J."/>
        </authorList>
    </citation>
    <scope>NUCLEOTIDE SEQUENCE</scope>
    <source>
        <strain evidence="12">BIOML-A18</strain>
    </source>
</reference>
<evidence type="ECO:0000256" key="3">
    <source>
        <dbReference type="ARBA" id="ARBA00022741"/>
    </source>
</evidence>
<dbReference type="GO" id="GO:0005524">
    <property type="term" value="F:ATP binding"/>
    <property type="evidence" value="ECO:0007669"/>
    <property type="project" value="UniProtKB-KW"/>
</dbReference>
<dbReference type="PANTHER" id="PTHR10196">
    <property type="entry name" value="SUGAR KINASE"/>
    <property type="match status" value="1"/>
</dbReference>
<dbReference type="PANTHER" id="PTHR10196:SF93">
    <property type="entry name" value="L-RHAMNULOKINASE"/>
    <property type="match status" value="1"/>
</dbReference>
<keyword evidence="6" id="KW-1015">Disulfide bond</keyword>
<dbReference type="RefSeq" id="WP_154237231.1">
    <property type="nucleotide sequence ID" value="NZ_JBBNKM010000014.1"/>
</dbReference>
<dbReference type="CDD" id="cd07771">
    <property type="entry name" value="ASKHA_NBD_FGGY_RhaB-like"/>
    <property type="match status" value="1"/>
</dbReference>
<dbReference type="HAMAP" id="MF_01535">
    <property type="entry name" value="Rhamnulokinase"/>
    <property type="match status" value="1"/>
</dbReference>
<comment type="function">
    <text evidence="8">Involved in the catabolism of L-rhamnose (6-deoxy-L-mannose). Catalyzes the transfer of the gamma-phosphate group from ATP to the 1-hydroxyl group of L-rhamnulose to yield L-rhamnulose 1-phosphate.</text>
</comment>
<dbReference type="GO" id="GO:0005829">
    <property type="term" value="C:cytosol"/>
    <property type="evidence" value="ECO:0007669"/>
    <property type="project" value="TreeGrafter"/>
</dbReference>
<dbReference type="Pfam" id="PF02782">
    <property type="entry name" value="FGGY_C"/>
    <property type="match status" value="1"/>
</dbReference>
<evidence type="ECO:0000256" key="6">
    <source>
        <dbReference type="ARBA" id="ARBA00023157"/>
    </source>
</evidence>
<keyword evidence="2 8" id="KW-0808">Transferase</keyword>
<dbReference type="GO" id="GO:0008993">
    <property type="term" value="F:rhamnulokinase activity"/>
    <property type="evidence" value="ECO:0007669"/>
    <property type="project" value="UniProtKB-UniRule"/>
</dbReference>
<keyword evidence="8" id="KW-0460">Magnesium</keyword>
<keyword evidence="5 8" id="KW-0067">ATP-binding</keyword>
<keyword evidence="4 8" id="KW-0418">Kinase</keyword>
<comment type="similarity">
    <text evidence="1">Belongs to the FGGY kinase family.</text>
</comment>
<evidence type="ECO:0000256" key="5">
    <source>
        <dbReference type="ARBA" id="ARBA00022840"/>
    </source>
</evidence>
<comment type="caution">
    <text evidence="12">The sequence shown here is derived from an EMBL/GenBank/DDBJ whole genome shotgun (WGS) entry which is preliminary data.</text>
</comment>
<dbReference type="Pfam" id="PF00370">
    <property type="entry name" value="FGGY_N"/>
    <property type="match status" value="1"/>
</dbReference>
<evidence type="ECO:0000256" key="8">
    <source>
        <dbReference type="HAMAP-Rule" id="MF_01535"/>
    </source>
</evidence>
<feature type="binding site" evidence="8">
    <location>
        <begin position="240"/>
        <end position="242"/>
    </location>
    <ligand>
        <name>substrate</name>
    </ligand>
</feature>
<comment type="caution">
    <text evidence="8">Lacks conserved residue(s) required for the propagation of feature annotation.</text>
</comment>
<dbReference type="NCBIfam" id="TIGR02627">
    <property type="entry name" value="rhamnulo_kin"/>
    <property type="match status" value="1"/>
</dbReference>
<feature type="binding site" evidence="8">
    <location>
        <position position="300"/>
    </location>
    <ligand>
        <name>substrate</name>
    </ligand>
</feature>
<evidence type="ECO:0000256" key="4">
    <source>
        <dbReference type="ARBA" id="ARBA00022777"/>
    </source>
</evidence>
<dbReference type="FunFam" id="3.30.420.40:FF:000064">
    <property type="entry name" value="Rhamnulokinase"/>
    <property type="match status" value="1"/>
</dbReference>
<organism evidence="12">
    <name type="scientific">Ligilactobacillus ruminis</name>
    <dbReference type="NCBI Taxonomy" id="1623"/>
    <lineage>
        <taxon>Bacteria</taxon>
        <taxon>Bacillati</taxon>
        <taxon>Bacillota</taxon>
        <taxon>Bacilli</taxon>
        <taxon>Lactobacillales</taxon>
        <taxon>Lactobacillaceae</taxon>
        <taxon>Ligilactobacillus</taxon>
    </lineage>
</organism>
<feature type="binding site" evidence="8">
    <location>
        <position position="263"/>
    </location>
    <ligand>
        <name>ATP</name>
        <dbReference type="ChEBI" id="CHEBI:30616"/>
    </ligand>
</feature>
<dbReference type="GO" id="GO:0004370">
    <property type="term" value="F:glycerol kinase activity"/>
    <property type="evidence" value="ECO:0007669"/>
    <property type="project" value="TreeGrafter"/>
</dbReference>
<dbReference type="UniPathway" id="UPA00541">
    <property type="reaction ID" value="UER00602"/>
</dbReference>
<comment type="similarity">
    <text evidence="8">Belongs to the rhamnulokinase family.</text>
</comment>
<feature type="binding site" evidence="8">
    <location>
        <position position="85"/>
    </location>
    <ligand>
        <name>substrate</name>
    </ligand>
</feature>
<protein>
    <recommendedName>
        <fullName evidence="8 9">Rhamnulokinase</fullName>
        <shortName evidence="8">RhaB</shortName>
        <ecNumber evidence="8 9">2.7.1.5</ecNumber>
    </recommendedName>
    <alternativeName>
        <fullName evidence="8">ATP:L-rhamnulose phosphotransferase</fullName>
    </alternativeName>
    <alternativeName>
        <fullName evidence="8">L-rhamnulose 1-kinase</fullName>
    </alternativeName>
    <alternativeName>
        <fullName evidence="8">Rhamnulose kinase</fullName>
    </alternativeName>
</protein>
<dbReference type="SUPFAM" id="SSF53067">
    <property type="entry name" value="Actin-like ATPase domain"/>
    <property type="match status" value="2"/>
</dbReference>
<feature type="domain" description="Carbohydrate kinase FGGY C-terminal" evidence="11">
    <location>
        <begin position="258"/>
        <end position="444"/>
    </location>
</feature>
<proteinExistence type="inferred from homology"/>